<dbReference type="AlphaFoldDB" id="A0A9W4TF66"/>
<dbReference type="OrthoDB" id="2372767at2759"/>
<name>A0A9W4TF66_9GLOM</name>
<proteinExistence type="predicted"/>
<feature type="non-terminal residue" evidence="1">
    <location>
        <position position="1"/>
    </location>
</feature>
<dbReference type="Proteomes" id="UP001153678">
    <property type="component" value="Unassembled WGS sequence"/>
</dbReference>
<evidence type="ECO:0000313" key="1">
    <source>
        <dbReference type="EMBL" id="CAI2201143.1"/>
    </source>
</evidence>
<protein>
    <submittedName>
        <fullName evidence="1">5769_t:CDS:1</fullName>
    </submittedName>
</protein>
<dbReference type="EMBL" id="CAMKVN010026658">
    <property type="protein sequence ID" value="CAI2201143.1"/>
    <property type="molecule type" value="Genomic_DNA"/>
</dbReference>
<comment type="caution">
    <text evidence="1">The sequence shown here is derived from an EMBL/GenBank/DDBJ whole genome shotgun (WGS) entry which is preliminary data.</text>
</comment>
<sequence>MNQNYTPSDLKLAHQIVQEDLFNSLTQLKNGESLRLGNLGKFTKKEHQIKSALFKDKL</sequence>
<evidence type="ECO:0000313" key="2">
    <source>
        <dbReference type="Proteomes" id="UP001153678"/>
    </source>
</evidence>
<reference evidence="1" key="1">
    <citation type="submission" date="2022-08" db="EMBL/GenBank/DDBJ databases">
        <authorList>
            <person name="Kallberg Y."/>
            <person name="Tangrot J."/>
            <person name="Rosling A."/>
        </authorList>
    </citation>
    <scope>NUCLEOTIDE SEQUENCE</scope>
    <source>
        <strain evidence="1">Wild A</strain>
    </source>
</reference>
<accession>A0A9W4TF66</accession>
<gene>
    <name evidence="1" type="ORF">FWILDA_LOCUS19918</name>
</gene>
<feature type="non-terminal residue" evidence="1">
    <location>
        <position position="58"/>
    </location>
</feature>
<keyword evidence="2" id="KW-1185">Reference proteome</keyword>
<organism evidence="1 2">
    <name type="scientific">Funneliformis geosporum</name>
    <dbReference type="NCBI Taxonomy" id="1117311"/>
    <lineage>
        <taxon>Eukaryota</taxon>
        <taxon>Fungi</taxon>
        <taxon>Fungi incertae sedis</taxon>
        <taxon>Mucoromycota</taxon>
        <taxon>Glomeromycotina</taxon>
        <taxon>Glomeromycetes</taxon>
        <taxon>Glomerales</taxon>
        <taxon>Glomeraceae</taxon>
        <taxon>Funneliformis</taxon>
    </lineage>
</organism>